<dbReference type="GO" id="GO:0016020">
    <property type="term" value="C:membrane"/>
    <property type="evidence" value="ECO:0007669"/>
    <property type="project" value="InterPro"/>
</dbReference>
<feature type="domain" description="EamA" evidence="4">
    <location>
        <begin position="149"/>
        <end position="281"/>
    </location>
</feature>
<dbReference type="PANTHER" id="PTHR22911:SF79">
    <property type="entry name" value="MOBA-LIKE NTP TRANSFERASE DOMAIN-CONTAINING PROTEIN"/>
    <property type="match status" value="1"/>
</dbReference>
<keyword evidence="3" id="KW-0812">Transmembrane</keyword>
<evidence type="ECO:0000313" key="5">
    <source>
        <dbReference type="EMBL" id="KAB2336271.1"/>
    </source>
</evidence>
<proteinExistence type="inferred from homology"/>
<dbReference type="AlphaFoldDB" id="A0A6L3V577"/>
<dbReference type="InterPro" id="IPR000620">
    <property type="entry name" value="EamA_dom"/>
</dbReference>
<feature type="transmembrane region" description="Helical" evidence="3">
    <location>
        <begin position="144"/>
        <end position="165"/>
    </location>
</feature>
<dbReference type="OrthoDB" id="9787117at2"/>
<comment type="similarity">
    <text evidence="2">Belongs to the EamA transporter family.</text>
</comment>
<organism evidence="5 6">
    <name type="scientific">Cytobacillus depressus</name>
    <dbReference type="NCBI Taxonomy" id="1602942"/>
    <lineage>
        <taxon>Bacteria</taxon>
        <taxon>Bacillati</taxon>
        <taxon>Bacillota</taxon>
        <taxon>Bacilli</taxon>
        <taxon>Bacillales</taxon>
        <taxon>Bacillaceae</taxon>
        <taxon>Cytobacillus</taxon>
    </lineage>
</organism>
<feature type="transmembrane region" description="Helical" evidence="3">
    <location>
        <begin position="35"/>
        <end position="55"/>
    </location>
</feature>
<feature type="transmembrane region" description="Helical" evidence="3">
    <location>
        <begin position="239"/>
        <end position="258"/>
    </location>
</feature>
<name>A0A6L3V577_9BACI</name>
<reference evidence="5 6" key="1">
    <citation type="journal article" date="2016" name="Antonie Van Leeuwenhoek">
        <title>Bacillus depressus sp. nov., isolated from soil of a sunflower field.</title>
        <authorList>
            <person name="Wei X."/>
            <person name="Xin D."/>
            <person name="Xin Y."/>
            <person name="Zhang H."/>
            <person name="Wang T."/>
            <person name="Zhang J."/>
        </authorList>
    </citation>
    <scope>NUCLEOTIDE SEQUENCE [LARGE SCALE GENOMIC DNA]</scope>
    <source>
        <strain evidence="5 6">BZ1</strain>
    </source>
</reference>
<dbReference type="PANTHER" id="PTHR22911">
    <property type="entry name" value="ACYL-MALONYL CONDENSING ENZYME-RELATED"/>
    <property type="match status" value="1"/>
</dbReference>
<dbReference type="Pfam" id="PF00892">
    <property type="entry name" value="EamA"/>
    <property type="match status" value="2"/>
</dbReference>
<dbReference type="RefSeq" id="WP_151535074.1">
    <property type="nucleotide sequence ID" value="NZ_WBOS01000004.1"/>
</dbReference>
<feature type="transmembrane region" description="Helical" evidence="3">
    <location>
        <begin position="67"/>
        <end position="86"/>
    </location>
</feature>
<keyword evidence="3" id="KW-1133">Transmembrane helix</keyword>
<dbReference type="InterPro" id="IPR037185">
    <property type="entry name" value="EmrE-like"/>
</dbReference>
<dbReference type="SUPFAM" id="SSF103481">
    <property type="entry name" value="Multidrug resistance efflux transporter EmrE"/>
    <property type="match status" value="2"/>
</dbReference>
<dbReference type="EMBL" id="WBOS01000004">
    <property type="protein sequence ID" value="KAB2336271.1"/>
    <property type="molecule type" value="Genomic_DNA"/>
</dbReference>
<keyword evidence="3" id="KW-0472">Membrane</keyword>
<evidence type="ECO:0000256" key="1">
    <source>
        <dbReference type="ARBA" id="ARBA00004127"/>
    </source>
</evidence>
<feature type="transmembrane region" description="Helical" evidence="3">
    <location>
        <begin position="92"/>
        <end position="114"/>
    </location>
</feature>
<comment type="subcellular location">
    <subcellularLocation>
        <location evidence="1">Endomembrane system</location>
        <topology evidence="1">Multi-pass membrane protein</topology>
    </subcellularLocation>
</comment>
<dbReference type="Proteomes" id="UP000481030">
    <property type="component" value="Unassembled WGS sequence"/>
</dbReference>
<feature type="transmembrane region" description="Helical" evidence="3">
    <location>
        <begin position="177"/>
        <end position="198"/>
    </location>
</feature>
<evidence type="ECO:0000313" key="6">
    <source>
        <dbReference type="Proteomes" id="UP000481030"/>
    </source>
</evidence>
<evidence type="ECO:0000259" key="4">
    <source>
        <dbReference type="Pfam" id="PF00892"/>
    </source>
</evidence>
<accession>A0A6L3V577</accession>
<sequence length="304" mass="32749">MKEKFAPFLVLLAAILWGTTGTTQALAPETAHPIAIGATRLAVGGIFLVIIVLITGKFNFTNWPVKTTILASLCMALYQPLFFSAVSITGVAIGTVVAIGSAPVLSGLIEWLFLKIRPSKVWWYSTFLSILGCLLLFGNKESAYLDPVGILMSLGAGLSFASYTIISRNLVVNHSSLSVVAVIFTLSAIFLSPFLFIFDMSWIMSFRGVSVSLQLGIVATGIPYLLFAKGLIHVSSSNAVTLTLAEPLTAALLGVLIIDEYLTITSWFGIILLMLGIGILIWSSKNSSGQKELEMVQKRVILKK</sequence>
<keyword evidence="6" id="KW-1185">Reference proteome</keyword>
<feature type="domain" description="EamA" evidence="4">
    <location>
        <begin position="6"/>
        <end position="137"/>
    </location>
</feature>
<protein>
    <submittedName>
        <fullName evidence="5">EamA family transporter</fullName>
    </submittedName>
</protein>
<feature type="transmembrane region" description="Helical" evidence="3">
    <location>
        <begin position="204"/>
        <end position="227"/>
    </location>
</feature>
<comment type="caution">
    <text evidence="5">The sequence shown here is derived from an EMBL/GenBank/DDBJ whole genome shotgun (WGS) entry which is preliminary data.</text>
</comment>
<feature type="transmembrane region" description="Helical" evidence="3">
    <location>
        <begin position="264"/>
        <end position="282"/>
    </location>
</feature>
<evidence type="ECO:0000256" key="2">
    <source>
        <dbReference type="ARBA" id="ARBA00007362"/>
    </source>
</evidence>
<gene>
    <name evidence="5" type="ORF">F7731_12330</name>
</gene>
<evidence type="ECO:0000256" key="3">
    <source>
        <dbReference type="SAM" id="Phobius"/>
    </source>
</evidence>
<feature type="transmembrane region" description="Helical" evidence="3">
    <location>
        <begin position="121"/>
        <end position="138"/>
    </location>
</feature>